<evidence type="ECO:0000313" key="11">
    <source>
        <dbReference type="EMBL" id="MBP3954464.1"/>
    </source>
</evidence>
<keyword evidence="4" id="KW-0808">Transferase</keyword>
<comment type="catalytic activity">
    <reaction evidence="1">
        <text>ATP + protein L-histidine = ADP + protein N-phospho-L-histidine.</text>
        <dbReference type="EC" id="2.7.13.3"/>
    </reaction>
</comment>
<dbReference type="Gene3D" id="1.10.287.560">
    <property type="entry name" value="Histidine kinase CheA-like, homodimeric domain"/>
    <property type="match status" value="1"/>
</dbReference>
<dbReference type="PROSITE" id="PS50894">
    <property type="entry name" value="HPT"/>
    <property type="match status" value="1"/>
</dbReference>
<organism evidence="11 12">
    <name type="scientific">Gemmata palustris</name>
    <dbReference type="NCBI Taxonomy" id="2822762"/>
    <lineage>
        <taxon>Bacteria</taxon>
        <taxon>Pseudomonadati</taxon>
        <taxon>Planctomycetota</taxon>
        <taxon>Planctomycetia</taxon>
        <taxon>Gemmatales</taxon>
        <taxon>Gemmataceae</taxon>
        <taxon>Gemmata</taxon>
    </lineage>
</organism>
<dbReference type="InterPro" id="IPR036061">
    <property type="entry name" value="CheW-like_dom_sf"/>
</dbReference>
<dbReference type="SMART" id="SM01231">
    <property type="entry name" value="H-kinase_dim"/>
    <property type="match status" value="1"/>
</dbReference>
<dbReference type="Pfam" id="PF01627">
    <property type="entry name" value="Hpt"/>
    <property type="match status" value="1"/>
</dbReference>
<dbReference type="SUPFAM" id="SSF47226">
    <property type="entry name" value="Histidine-containing phosphotransfer domain, HPT domain"/>
    <property type="match status" value="1"/>
</dbReference>
<accession>A0ABS5BL91</accession>
<keyword evidence="5" id="KW-0418">Kinase</keyword>
<dbReference type="RefSeq" id="WP_210652591.1">
    <property type="nucleotide sequence ID" value="NZ_JAGKQQ010000001.1"/>
</dbReference>
<evidence type="ECO:0000259" key="9">
    <source>
        <dbReference type="PROSITE" id="PS50851"/>
    </source>
</evidence>
<dbReference type="InterPro" id="IPR002545">
    <property type="entry name" value="CheW-lke_dom"/>
</dbReference>
<dbReference type="SMART" id="SM00073">
    <property type="entry name" value="HPT"/>
    <property type="match status" value="1"/>
</dbReference>
<dbReference type="EC" id="2.7.13.3" evidence="2"/>
<dbReference type="Proteomes" id="UP000676565">
    <property type="component" value="Unassembled WGS sequence"/>
</dbReference>
<evidence type="ECO:0000259" key="8">
    <source>
        <dbReference type="PROSITE" id="PS50109"/>
    </source>
</evidence>
<keyword evidence="12" id="KW-1185">Reference proteome</keyword>
<dbReference type="Pfam" id="PF01584">
    <property type="entry name" value="CheW"/>
    <property type="match status" value="1"/>
</dbReference>
<dbReference type="EMBL" id="JAGKQQ010000001">
    <property type="protein sequence ID" value="MBP3954464.1"/>
    <property type="molecule type" value="Genomic_DNA"/>
</dbReference>
<keyword evidence="3 6" id="KW-0597">Phosphoprotein</keyword>
<evidence type="ECO:0000256" key="3">
    <source>
        <dbReference type="ARBA" id="ARBA00022553"/>
    </source>
</evidence>
<evidence type="ECO:0000313" key="12">
    <source>
        <dbReference type="Proteomes" id="UP000676565"/>
    </source>
</evidence>
<feature type="region of interest" description="Disordered" evidence="7">
    <location>
        <begin position="134"/>
        <end position="162"/>
    </location>
</feature>
<name>A0ABS5BL91_9BACT</name>
<dbReference type="PANTHER" id="PTHR43395">
    <property type="entry name" value="SENSOR HISTIDINE KINASE CHEA"/>
    <property type="match status" value="1"/>
</dbReference>
<dbReference type="CDD" id="cd00088">
    <property type="entry name" value="HPT"/>
    <property type="match status" value="1"/>
</dbReference>
<feature type="region of interest" description="Disordered" evidence="7">
    <location>
        <begin position="237"/>
        <end position="260"/>
    </location>
</feature>
<dbReference type="PANTHER" id="PTHR43395:SF8">
    <property type="entry name" value="HISTIDINE KINASE"/>
    <property type="match status" value="1"/>
</dbReference>
<dbReference type="SUPFAM" id="SSF50341">
    <property type="entry name" value="CheW-like"/>
    <property type="match status" value="1"/>
</dbReference>
<evidence type="ECO:0000256" key="5">
    <source>
        <dbReference type="ARBA" id="ARBA00022777"/>
    </source>
</evidence>
<dbReference type="Pfam" id="PF02895">
    <property type="entry name" value="H-kinase_dim"/>
    <property type="match status" value="1"/>
</dbReference>
<dbReference type="SMART" id="SM00260">
    <property type="entry name" value="CheW"/>
    <property type="match status" value="1"/>
</dbReference>
<protein>
    <recommendedName>
        <fullName evidence="2">histidine kinase</fullName>
        <ecNumber evidence="2">2.7.13.3</ecNumber>
    </recommendedName>
</protein>
<evidence type="ECO:0000256" key="1">
    <source>
        <dbReference type="ARBA" id="ARBA00000085"/>
    </source>
</evidence>
<dbReference type="InterPro" id="IPR036641">
    <property type="entry name" value="HPT_dom_sf"/>
</dbReference>
<feature type="modified residue" description="Phosphohistidine" evidence="6">
    <location>
        <position position="54"/>
    </location>
</feature>
<feature type="domain" description="HPt" evidence="10">
    <location>
        <begin position="5"/>
        <end position="111"/>
    </location>
</feature>
<dbReference type="PRINTS" id="PR00344">
    <property type="entry name" value="BCTRLSENSOR"/>
</dbReference>
<reference evidence="11 12" key="1">
    <citation type="submission" date="2021-04" db="EMBL/GenBank/DDBJ databases">
        <authorList>
            <person name="Ivanova A."/>
        </authorList>
    </citation>
    <scope>NUCLEOTIDE SEQUENCE [LARGE SCALE GENOMIC DNA]</scope>
    <source>
        <strain evidence="11 12">G18</strain>
    </source>
</reference>
<proteinExistence type="predicted"/>
<dbReference type="PROSITE" id="PS50851">
    <property type="entry name" value="CHEW"/>
    <property type="match status" value="1"/>
</dbReference>
<evidence type="ECO:0000256" key="4">
    <source>
        <dbReference type="ARBA" id="ARBA00022679"/>
    </source>
</evidence>
<dbReference type="SMART" id="SM00387">
    <property type="entry name" value="HATPase_c"/>
    <property type="match status" value="1"/>
</dbReference>
<dbReference type="InterPro" id="IPR037006">
    <property type="entry name" value="CheA-like_homodim_sf"/>
</dbReference>
<dbReference type="SUPFAM" id="SSF55874">
    <property type="entry name" value="ATPase domain of HSP90 chaperone/DNA topoisomerase II/histidine kinase"/>
    <property type="match status" value="1"/>
</dbReference>
<feature type="domain" description="Histidine kinase" evidence="8">
    <location>
        <begin position="287"/>
        <end position="518"/>
    </location>
</feature>
<dbReference type="InterPro" id="IPR003594">
    <property type="entry name" value="HATPase_dom"/>
</dbReference>
<dbReference type="SUPFAM" id="SSF47384">
    <property type="entry name" value="Homodimeric domain of signal transducing histidine kinase"/>
    <property type="match status" value="1"/>
</dbReference>
<dbReference type="InterPro" id="IPR005467">
    <property type="entry name" value="His_kinase_dom"/>
</dbReference>
<evidence type="ECO:0000256" key="2">
    <source>
        <dbReference type="ARBA" id="ARBA00012438"/>
    </source>
</evidence>
<dbReference type="PROSITE" id="PS50109">
    <property type="entry name" value="HIS_KIN"/>
    <property type="match status" value="1"/>
</dbReference>
<dbReference type="Gene3D" id="2.30.30.40">
    <property type="entry name" value="SH3 Domains"/>
    <property type="match status" value="1"/>
</dbReference>
<dbReference type="Pfam" id="PF02518">
    <property type="entry name" value="HATPase_c"/>
    <property type="match status" value="1"/>
</dbReference>
<sequence>MPTNDRTETDDLFPDYLVECDEHLTGARRLLLRLETNPAAARREDFDGLFRHFHTIKGLSGIAAVREAEQLAHHLEEYLGAIRKSLVSLTPTGADALVAGVKALEEVIGARRDGFPPPEIGPLIARVTALTAPGKGATATGNQSDAGHQPPARSVPDDPDPVRDAIRAGSRVWWVTFVPTPGLAERGVNVGTVRERLRAAGQIVRAEPVTVPGGGISFRFLVASSDAEFSSRFVGDGMSVESHAPPEPEPKSAIEPPRSAPLAPSNIVRVDLGKLDELMRTVGELVITRARLDSALERVTALLPGAERRELQETSLTVERQLRALRDGVMRVRLVPVRDVFTRMRFVVRDLTRETGQEIELVLTGEGTEIDKFVVERLADPLLHLVRNAVSHGLEPTADRIAAGKPACGRIDLRATAAGGAVVVEVEDDGRGIDPERVFARARAAGLVPPGGWADPGAVLDLICAPGFSTQDAADRVSGRGVGMDVVRRAVEELGGALDLVTRPGRGTRFTARLPLTLAIADALIVTVGSQTYAAPQAAVREVVLVEPGAVTALENNELIRHHGRVLPLLHLTDMFRAPRPTTEFPVLVVGEGRHAIALAVDRVVGLREIVVRQLSDPLVQVPGLAGATELGDGRAILILDAVGLARYARARRRLH</sequence>
<evidence type="ECO:0000256" key="7">
    <source>
        <dbReference type="SAM" id="MobiDB-lite"/>
    </source>
</evidence>
<dbReference type="InterPro" id="IPR036890">
    <property type="entry name" value="HATPase_C_sf"/>
</dbReference>
<dbReference type="InterPro" id="IPR008207">
    <property type="entry name" value="Sig_transdc_His_kin_Hpt_dom"/>
</dbReference>
<dbReference type="InterPro" id="IPR004358">
    <property type="entry name" value="Sig_transdc_His_kin-like_C"/>
</dbReference>
<dbReference type="InterPro" id="IPR036097">
    <property type="entry name" value="HisK_dim/P_sf"/>
</dbReference>
<evidence type="ECO:0000259" key="10">
    <source>
        <dbReference type="PROSITE" id="PS50894"/>
    </source>
</evidence>
<comment type="caution">
    <text evidence="11">The sequence shown here is derived from an EMBL/GenBank/DDBJ whole genome shotgun (WGS) entry which is preliminary data.</text>
</comment>
<dbReference type="Gene3D" id="1.20.120.160">
    <property type="entry name" value="HPT domain"/>
    <property type="match status" value="1"/>
</dbReference>
<dbReference type="InterPro" id="IPR051315">
    <property type="entry name" value="Bact_Chemotaxis_CheA"/>
</dbReference>
<feature type="domain" description="CheW-like" evidence="9">
    <location>
        <begin position="520"/>
        <end position="651"/>
    </location>
</feature>
<dbReference type="Gene3D" id="3.30.565.10">
    <property type="entry name" value="Histidine kinase-like ATPase, C-terminal domain"/>
    <property type="match status" value="1"/>
</dbReference>
<gene>
    <name evidence="11" type="ORF">J8F10_04075</name>
</gene>
<dbReference type="InterPro" id="IPR004105">
    <property type="entry name" value="CheA-like_dim"/>
</dbReference>
<evidence type="ECO:0000256" key="6">
    <source>
        <dbReference type="PROSITE-ProRule" id="PRU00110"/>
    </source>
</evidence>